<dbReference type="KEGG" id="thm:CL1_1298"/>
<dbReference type="EMBL" id="CP003651">
    <property type="protein sequence ID" value="AFL95497.1"/>
    <property type="molecule type" value="Genomic_DNA"/>
</dbReference>
<dbReference type="OrthoDB" id="100026at2157"/>
<evidence type="ECO:0000313" key="2">
    <source>
        <dbReference type="EMBL" id="AFL95497.1"/>
    </source>
</evidence>
<proteinExistence type="predicted"/>
<feature type="transmembrane region" description="Helical" evidence="1">
    <location>
        <begin position="6"/>
        <end position="30"/>
    </location>
</feature>
<feature type="transmembrane region" description="Helical" evidence="1">
    <location>
        <begin position="42"/>
        <end position="63"/>
    </location>
</feature>
<dbReference type="STRING" id="163003.CL1_1298"/>
<accession>I3ZUW3</accession>
<evidence type="ECO:0000256" key="1">
    <source>
        <dbReference type="SAM" id="Phobius"/>
    </source>
</evidence>
<keyword evidence="1" id="KW-0472">Membrane</keyword>
<dbReference type="Proteomes" id="UP000006064">
    <property type="component" value="Chromosome"/>
</dbReference>
<keyword evidence="1" id="KW-1133">Transmembrane helix</keyword>
<dbReference type="AlphaFoldDB" id="I3ZUW3"/>
<evidence type="ECO:0000313" key="3">
    <source>
        <dbReference type="Proteomes" id="UP000006064"/>
    </source>
</evidence>
<reference evidence="2 3" key="1">
    <citation type="journal article" date="2012" name="J. Bacteriol.">
        <title>Complete Genome Sequence of the Hyperthermophilic Archaeon Thermococcus sp. Strain CL1, Isolated from a Paralvinella sp. Polychaete Worm Collected from a Hydrothermal Vent.</title>
        <authorList>
            <person name="Jung J.H."/>
            <person name="Holden J.F."/>
            <person name="Seo D.H."/>
            <person name="Park K.H."/>
            <person name="Shin H."/>
            <person name="Ryu S."/>
            <person name="Lee J.H."/>
            <person name="Park C.S."/>
        </authorList>
    </citation>
    <scope>NUCLEOTIDE SEQUENCE [LARGE SCALE GENOMIC DNA]</scope>
    <source>
        <strain evidence="3">DSM 27260 / KACC 17922 / CL1</strain>
    </source>
</reference>
<keyword evidence="1" id="KW-0812">Transmembrane</keyword>
<dbReference type="HOGENOM" id="CLU_176001_1_1_2"/>
<name>I3ZUW3_THECF</name>
<keyword evidence="3" id="KW-1185">Reference proteome</keyword>
<organism evidence="2 3">
    <name type="scientific">Thermococcus cleftensis (strain DSM 27260 / KACC 17922 / CL1)</name>
    <dbReference type="NCBI Taxonomy" id="163003"/>
    <lineage>
        <taxon>Archaea</taxon>
        <taxon>Methanobacteriati</taxon>
        <taxon>Methanobacteriota</taxon>
        <taxon>Thermococci</taxon>
        <taxon>Thermococcales</taxon>
        <taxon>Thermococcaceae</taxon>
        <taxon>Thermococcus</taxon>
    </lineage>
</organism>
<dbReference type="GeneID" id="13037691"/>
<sequence>MSNADYTGVLLFIYSISMLLSIVWVTLDSVTRQKRMPGVEKVIWITVAFLLGPIGAAVYYFVIKREHRYEREPEAF</sequence>
<protein>
    <submittedName>
        <fullName evidence="2">Uncharacterized protein</fullName>
    </submittedName>
</protein>
<dbReference type="RefSeq" id="WP_014789130.1">
    <property type="nucleotide sequence ID" value="NC_018015.1"/>
</dbReference>
<gene>
    <name evidence="2" type="ORF">CL1_1298</name>
</gene>